<evidence type="ECO:0000313" key="7">
    <source>
        <dbReference type="EMBL" id="QDT18801.1"/>
    </source>
</evidence>
<keyword evidence="2" id="KW-0949">S-adenosyl-L-methionine</keyword>
<evidence type="ECO:0000313" key="8">
    <source>
        <dbReference type="Proteomes" id="UP000320421"/>
    </source>
</evidence>
<dbReference type="InterPro" id="IPR010723">
    <property type="entry name" value="HemN_C"/>
</dbReference>
<dbReference type="PROSITE" id="PS51918">
    <property type="entry name" value="RADICAL_SAM"/>
    <property type="match status" value="1"/>
</dbReference>
<keyword evidence="8" id="KW-1185">Reference proteome</keyword>
<dbReference type="Proteomes" id="UP000320421">
    <property type="component" value="Chromosome"/>
</dbReference>
<dbReference type="InterPro" id="IPR007197">
    <property type="entry name" value="rSAM"/>
</dbReference>
<evidence type="ECO:0000256" key="5">
    <source>
        <dbReference type="ARBA" id="ARBA00023014"/>
    </source>
</evidence>
<sequence length="439" mass="50325">MSHLQTLLAETPYLAYSYAYPHKSAYRPFARPLPLRQIWEPEDRTDLSLYLHLPFCEYRCGFCNLFTLSNPEDDLAAQYLQQLRIEARQVRDQLPDFHFSQLAIGGGTPTYLEPDELAQLFDILQRELNTSPAQFPCSLEASPATLTAEKVALIHDQGIDRLSLGIQSFDEQEALSIGRPQKRREIVEALELVRNVGIPTLNLDLIYGADGQTVDSFRDSLQQALAFQPEELYLYPLYVRPLTGLGRKPQQWDDHRLTLYRAGRDFLFERGYTQHSLRMFRRTDAIQPHDTQYCCQTDGMIGLGCGARSYTSRIHYSSEYAVGRSGVAAIIAHYLEQEPESFASAHYGVELDREEQQRRFLIMSLLQTTGLSRDFYSRTFGGDVLNHFPDLRELEEYGLARITADTIILTPAGLERSDTIGPWLYSEQVLQRMETFQCH</sequence>
<evidence type="ECO:0000256" key="4">
    <source>
        <dbReference type="ARBA" id="ARBA00023004"/>
    </source>
</evidence>
<dbReference type="RefSeq" id="WP_145180604.1">
    <property type="nucleotide sequence ID" value="NZ_CP036266.1"/>
</dbReference>
<dbReference type="SUPFAM" id="SSF102114">
    <property type="entry name" value="Radical SAM enzymes"/>
    <property type="match status" value="1"/>
</dbReference>
<dbReference type="InterPro" id="IPR034505">
    <property type="entry name" value="Coproporphyrinogen-III_oxidase"/>
</dbReference>
<gene>
    <name evidence="7" type="primary">hemN_1</name>
    <name evidence="7" type="ORF">HG66A1_05630</name>
</gene>
<dbReference type="NCBIfam" id="NF006067">
    <property type="entry name" value="PRK08208.1"/>
    <property type="match status" value="1"/>
</dbReference>
<dbReference type="Pfam" id="PF06969">
    <property type="entry name" value="HemN_C"/>
    <property type="match status" value="1"/>
</dbReference>
<evidence type="ECO:0000256" key="2">
    <source>
        <dbReference type="ARBA" id="ARBA00022691"/>
    </source>
</evidence>
<keyword evidence="5" id="KW-0411">Iron-sulfur</keyword>
<dbReference type="InterPro" id="IPR058240">
    <property type="entry name" value="rSAM_sf"/>
</dbReference>
<keyword evidence="4" id="KW-0408">Iron</keyword>
<dbReference type="PANTHER" id="PTHR13932">
    <property type="entry name" value="COPROPORPHYRINIGEN III OXIDASE"/>
    <property type="match status" value="1"/>
</dbReference>
<dbReference type="OrthoDB" id="9808022at2"/>
<proteinExistence type="predicted"/>
<evidence type="ECO:0000259" key="6">
    <source>
        <dbReference type="PROSITE" id="PS51918"/>
    </source>
</evidence>
<dbReference type="GO" id="GO:0051539">
    <property type="term" value="F:4 iron, 4 sulfur cluster binding"/>
    <property type="evidence" value="ECO:0007669"/>
    <property type="project" value="TreeGrafter"/>
</dbReference>
<dbReference type="SFLD" id="SFLDG01082">
    <property type="entry name" value="B12-binding_domain_containing"/>
    <property type="match status" value="1"/>
</dbReference>
<dbReference type="GO" id="GO:0046872">
    <property type="term" value="F:metal ion binding"/>
    <property type="evidence" value="ECO:0007669"/>
    <property type="project" value="UniProtKB-KW"/>
</dbReference>
<evidence type="ECO:0000256" key="3">
    <source>
        <dbReference type="ARBA" id="ARBA00022723"/>
    </source>
</evidence>
<keyword evidence="3" id="KW-0479">Metal-binding</keyword>
<keyword evidence="7" id="KW-0560">Oxidoreductase</keyword>
<dbReference type="InterPro" id="IPR013785">
    <property type="entry name" value="Aldolase_TIM"/>
</dbReference>
<evidence type="ECO:0000256" key="1">
    <source>
        <dbReference type="ARBA" id="ARBA00001966"/>
    </source>
</evidence>
<organism evidence="7 8">
    <name type="scientific">Gimesia chilikensis</name>
    <dbReference type="NCBI Taxonomy" id="2605989"/>
    <lineage>
        <taxon>Bacteria</taxon>
        <taxon>Pseudomonadati</taxon>
        <taxon>Planctomycetota</taxon>
        <taxon>Planctomycetia</taxon>
        <taxon>Planctomycetales</taxon>
        <taxon>Planctomycetaceae</taxon>
        <taxon>Gimesia</taxon>
    </lineage>
</organism>
<dbReference type="Pfam" id="PF04055">
    <property type="entry name" value="Radical_SAM"/>
    <property type="match status" value="1"/>
</dbReference>
<dbReference type="GO" id="GO:0005737">
    <property type="term" value="C:cytoplasm"/>
    <property type="evidence" value="ECO:0007669"/>
    <property type="project" value="TreeGrafter"/>
</dbReference>
<dbReference type="CDD" id="cd01335">
    <property type="entry name" value="Radical_SAM"/>
    <property type="match status" value="1"/>
</dbReference>
<dbReference type="SMART" id="SM00729">
    <property type="entry name" value="Elp3"/>
    <property type="match status" value="1"/>
</dbReference>
<comment type="cofactor">
    <cofactor evidence="1">
        <name>[4Fe-4S] cluster</name>
        <dbReference type="ChEBI" id="CHEBI:49883"/>
    </cofactor>
</comment>
<dbReference type="InterPro" id="IPR006638">
    <property type="entry name" value="Elp3/MiaA/NifB-like_rSAM"/>
</dbReference>
<dbReference type="AlphaFoldDB" id="A0A517PHH6"/>
<dbReference type="GO" id="GO:0051989">
    <property type="term" value="F:coproporphyrinogen dehydrogenase activity"/>
    <property type="evidence" value="ECO:0007669"/>
    <property type="project" value="UniProtKB-EC"/>
</dbReference>
<dbReference type="PANTHER" id="PTHR13932:SF5">
    <property type="entry name" value="RADICAL S-ADENOSYL METHIONINE DOMAIN-CONTAINING PROTEIN 1, MITOCHONDRIAL"/>
    <property type="match status" value="1"/>
</dbReference>
<accession>A0A517PHH6</accession>
<name>A0A517PHH6_9PLAN</name>
<dbReference type="EMBL" id="CP036266">
    <property type="protein sequence ID" value="QDT18801.1"/>
    <property type="molecule type" value="Genomic_DNA"/>
</dbReference>
<dbReference type="GO" id="GO:0006779">
    <property type="term" value="P:porphyrin-containing compound biosynthetic process"/>
    <property type="evidence" value="ECO:0007669"/>
    <property type="project" value="TreeGrafter"/>
</dbReference>
<dbReference type="EC" id="1.3.98.3" evidence="7"/>
<dbReference type="SFLD" id="SFLDS00029">
    <property type="entry name" value="Radical_SAM"/>
    <property type="match status" value="1"/>
</dbReference>
<dbReference type="SFLD" id="SFLDG01065">
    <property type="entry name" value="anaerobic_coproporphyrinogen-I"/>
    <property type="match status" value="1"/>
</dbReference>
<dbReference type="Gene3D" id="3.20.20.70">
    <property type="entry name" value="Aldolase class I"/>
    <property type="match status" value="1"/>
</dbReference>
<protein>
    <submittedName>
        <fullName evidence="7">Oxygen-independent coproporphyrinogen-III oxidase 1</fullName>
        <ecNumber evidence="7">1.3.98.3</ecNumber>
    </submittedName>
</protein>
<feature type="domain" description="Radical SAM core" evidence="6">
    <location>
        <begin position="41"/>
        <end position="278"/>
    </location>
</feature>
<reference evidence="7 8" key="1">
    <citation type="submission" date="2019-02" db="EMBL/GenBank/DDBJ databases">
        <title>Deep-cultivation of Planctomycetes and their phenomic and genomic characterization uncovers novel biology.</title>
        <authorList>
            <person name="Wiegand S."/>
            <person name="Jogler M."/>
            <person name="Boedeker C."/>
            <person name="Pinto D."/>
            <person name="Vollmers J."/>
            <person name="Rivas-Marin E."/>
            <person name="Kohn T."/>
            <person name="Peeters S.H."/>
            <person name="Heuer A."/>
            <person name="Rast P."/>
            <person name="Oberbeckmann S."/>
            <person name="Bunk B."/>
            <person name="Jeske O."/>
            <person name="Meyerdierks A."/>
            <person name="Storesund J.E."/>
            <person name="Kallscheuer N."/>
            <person name="Luecker S."/>
            <person name="Lage O.M."/>
            <person name="Pohl T."/>
            <person name="Merkel B.J."/>
            <person name="Hornburger P."/>
            <person name="Mueller R.-W."/>
            <person name="Bruemmer F."/>
            <person name="Labrenz M."/>
            <person name="Spormann A.M."/>
            <person name="Op den Camp H."/>
            <person name="Overmann J."/>
            <person name="Amann R."/>
            <person name="Jetten M.S.M."/>
            <person name="Mascher T."/>
            <person name="Medema M.H."/>
            <person name="Devos D.P."/>
            <person name="Kaster A.-K."/>
            <person name="Ovreas L."/>
            <person name="Rohde M."/>
            <person name="Galperin M.Y."/>
            <person name="Jogler C."/>
        </authorList>
    </citation>
    <scope>NUCLEOTIDE SEQUENCE [LARGE SCALE GENOMIC DNA]</scope>
    <source>
        <strain evidence="7 8">HG66A1</strain>
    </source>
</reference>